<gene>
    <name evidence="2" type="ORF">HHL25_22135</name>
</gene>
<proteinExistence type="predicted"/>
<dbReference type="Proteomes" id="UP000541470">
    <property type="component" value="Unassembled WGS sequence"/>
</dbReference>
<feature type="domain" description="DUF6456" evidence="1">
    <location>
        <begin position="112"/>
        <end position="248"/>
    </location>
</feature>
<protein>
    <recommendedName>
        <fullName evidence="1">DUF6456 domain-containing protein</fullName>
    </recommendedName>
</protein>
<organism evidence="2 3">
    <name type="scientific">Rhizobium terricola</name>
    <dbReference type="NCBI Taxonomy" id="2728849"/>
    <lineage>
        <taxon>Bacteria</taxon>
        <taxon>Pseudomonadati</taxon>
        <taxon>Pseudomonadota</taxon>
        <taxon>Alphaproteobacteria</taxon>
        <taxon>Hyphomicrobiales</taxon>
        <taxon>Rhizobiaceae</taxon>
        <taxon>Rhizobium/Agrobacterium group</taxon>
        <taxon>Rhizobium</taxon>
    </lineage>
</organism>
<reference evidence="2 3" key="1">
    <citation type="submission" date="2020-04" db="EMBL/GenBank/DDBJ databases">
        <title>Rhizobium sp. S-51 isolated from soil.</title>
        <authorList>
            <person name="Dahal R.H."/>
        </authorList>
    </citation>
    <scope>NUCLEOTIDE SEQUENCE [LARGE SCALE GENOMIC DNA]</scope>
    <source>
        <strain evidence="2 3">S-51</strain>
    </source>
</reference>
<dbReference type="RefSeq" id="WP_169595411.1">
    <property type="nucleotide sequence ID" value="NZ_JABBGK010000009.1"/>
</dbReference>
<comment type="caution">
    <text evidence="2">The sequence shown here is derived from an EMBL/GenBank/DDBJ whole genome shotgun (WGS) entry which is preliminary data.</text>
</comment>
<dbReference type="EMBL" id="JABBGK010000009">
    <property type="protein sequence ID" value="NML76844.1"/>
    <property type="molecule type" value="Genomic_DNA"/>
</dbReference>
<dbReference type="Pfam" id="PF20057">
    <property type="entry name" value="DUF6456"/>
    <property type="match status" value="1"/>
</dbReference>
<keyword evidence="3" id="KW-1185">Reference proteome</keyword>
<sequence>MTAPALAPAERRILLRLLRLALGGPLSVRPGTGALVCLEGAAGVLKDVPAAVLRRAVADGLLRRDGTALSASEGTATYLRRALAEPQEEAFAEQHRDTTDAVLVEDGIRHAVRRNLAESPLSALSRLKDREGRPWLSEEAFAAGERLAADFERGGLQPRITATWEPRLSSRVPGAAPAAVILGDAALGARMRVTAAIEALGPELSGVALDICCFMKGLETVERERQWPARSAKLMLRTALLALARHYAPPPPVTRRRHAWGSEGYRPEIG</sequence>
<accession>A0A7Y0FYP6</accession>
<evidence type="ECO:0000313" key="3">
    <source>
        <dbReference type="Proteomes" id="UP000541470"/>
    </source>
</evidence>
<evidence type="ECO:0000313" key="2">
    <source>
        <dbReference type="EMBL" id="NML76844.1"/>
    </source>
</evidence>
<name>A0A7Y0FYP6_9HYPH</name>
<evidence type="ECO:0000259" key="1">
    <source>
        <dbReference type="Pfam" id="PF20057"/>
    </source>
</evidence>
<dbReference type="InterPro" id="IPR045599">
    <property type="entry name" value="DUF6456"/>
</dbReference>
<dbReference type="AlphaFoldDB" id="A0A7Y0FYP6"/>